<name>A0A7G9QRA4_9GAMM</name>
<dbReference type="Proteomes" id="UP000515977">
    <property type="component" value="Chromosome"/>
</dbReference>
<evidence type="ECO:0000313" key="2">
    <source>
        <dbReference type="EMBL" id="QNN45879.1"/>
    </source>
</evidence>
<accession>A0A7G9QRA4</accession>
<dbReference type="RefSeq" id="WP_187569646.1">
    <property type="nucleotide sequence ID" value="NZ_CP060711.1"/>
</dbReference>
<dbReference type="AlphaFoldDB" id="A0A7G9QRA4"/>
<proteinExistence type="predicted"/>
<sequence>MRHTIAILALAFAGSAFAQDDRTHHPAHEIVFTSASQLLAWCEEEARAHYAGKSVTTYQWTGRHFESGNTLHAEGKLRADGNDVPVTCLASKGARERHAIIKIG</sequence>
<reference evidence="2 3" key="1">
    <citation type="submission" date="2020-08" db="EMBL/GenBank/DDBJ databases">
        <title>Genome sequence of Thermomonas brevis KACC 16975T.</title>
        <authorList>
            <person name="Hyun D.-W."/>
            <person name="Bae J.-W."/>
        </authorList>
    </citation>
    <scope>NUCLEOTIDE SEQUENCE [LARGE SCALE GENOMIC DNA]</scope>
    <source>
        <strain evidence="2 3">KACC 16975</strain>
    </source>
</reference>
<organism evidence="2 3">
    <name type="scientific">Thermomonas brevis</name>
    <dbReference type="NCBI Taxonomy" id="215691"/>
    <lineage>
        <taxon>Bacteria</taxon>
        <taxon>Pseudomonadati</taxon>
        <taxon>Pseudomonadota</taxon>
        <taxon>Gammaproteobacteria</taxon>
        <taxon>Lysobacterales</taxon>
        <taxon>Lysobacteraceae</taxon>
        <taxon>Thermomonas</taxon>
    </lineage>
</organism>
<dbReference type="KEGG" id="tbv:H9L17_11860"/>
<keyword evidence="3" id="KW-1185">Reference proteome</keyword>
<feature type="chain" id="PRO_5028930595" evidence="1">
    <location>
        <begin position="19"/>
        <end position="104"/>
    </location>
</feature>
<protein>
    <submittedName>
        <fullName evidence="2">Uncharacterized protein</fullName>
    </submittedName>
</protein>
<feature type="signal peptide" evidence="1">
    <location>
        <begin position="1"/>
        <end position="18"/>
    </location>
</feature>
<dbReference type="EMBL" id="CP060711">
    <property type="protein sequence ID" value="QNN45879.1"/>
    <property type="molecule type" value="Genomic_DNA"/>
</dbReference>
<gene>
    <name evidence="2" type="ORF">H9L17_11860</name>
</gene>
<keyword evidence="1" id="KW-0732">Signal</keyword>
<evidence type="ECO:0000256" key="1">
    <source>
        <dbReference type="SAM" id="SignalP"/>
    </source>
</evidence>
<evidence type="ECO:0000313" key="3">
    <source>
        <dbReference type="Proteomes" id="UP000515977"/>
    </source>
</evidence>